<reference evidence="10 11" key="1">
    <citation type="submission" date="2021-01" db="EMBL/GenBank/DDBJ databases">
        <title>Prevotella A2931 sp. nov.</title>
        <authorList>
            <person name="Buhl M."/>
            <person name="Oberhettinger P."/>
        </authorList>
    </citation>
    <scope>NUCLEOTIDE SEQUENCE [LARGE SCALE GENOMIC DNA]</scope>
    <source>
        <strain evidence="10 11">A2931</strain>
    </source>
</reference>
<evidence type="ECO:0000256" key="5">
    <source>
        <dbReference type="ARBA" id="ARBA00022801"/>
    </source>
</evidence>
<evidence type="ECO:0000256" key="6">
    <source>
        <dbReference type="ARBA" id="ARBA00022833"/>
    </source>
</evidence>
<accession>A0ABS3M5X4</accession>
<dbReference type="Pfam" id="PF05572">
    <property type="entry name" value="Peptidase_M43"/>
    <property type="match status" value="1"/>
</dbReference>
<keyword evidence="6" id="KW-0862">Zinc</keyword>
<evidence type="ECO:0000313" key="10">
    <source>
        <dbReference type="EMBL" id="MBO1363570.1"/>
    </source>
</evidence>
<evidence type="ECO:0000256" key="1">
    <source>
        <dbReference type="ARBA" id="ARBA00008721"/>
    </source>
</evidence>
<dbReference type="RefSeq" id="WP_107581282.1">
    <property type="nucleotide sequence ID" value="NZ_JAERMS010000020.1"/>
</dbReference>
<evidence type="ECO:0000256" key="8">
    <source>
        <dbReference type="ARBA" id="ARBA00023157"/>
    </source>
</evidence>
<dbReference type="Proteomes" id="UP000664265">
    <property type="component" value="Unassembled WGS sequence"/>
</dbReference>
<organism evidence="10 11">
    <name type="scientific">Prevotella illustrans</name>
    <dbReference type="NCBI Taxonomy" id="2800387"/>
    <lineage>
        <taxon>Bacteria</taxon>
        <taxon>Pseudomonadati</taxon>
        <taxon>Bacteroidota</taxon>
        <taxon>Bacteroidia</taxon>
        <taxon>Bacteroidales</taxon>
        <taxon>Prevotellaceae</taxon>
        <taxon>Prevotella</taxon>
    </lineage>
</organism>
<evidence type="ECO:0000313" key="11">
    <source>
        <dbReference type="Proteomes" id="UP000664265"/>
    </source>
</evidence>
<dbReference type="Gene3D" id="3.40.390.10">
    <property type="entry name" value="Collagenase (Catalytic Domain)"/>
    <property type="match status" value="1"/>
</dbReference>
<evidence type="ECO:0000256" key="3">
    <source>
        <dbReference type="ARBA" id="ARBA00022723"/>
    </source>
</evidence>
<feature type="domain" description="Peptidase M43 pregnancy-associated plasma-A" evidence="9">
    <location>
        <begin position="227"/>
        <end position="343"/>
    </location>
</feature>
<dbReference type="GO" id="GO:0008237">
    <property type="term" value="F:metallopeptidase activity"/>
    <property type="evidence" value="ECO:0007669"/>
    <property type="project" value="UniProtKB-KW"/>
</dbReference>
<keyword evidence="8" id="KW-1015">Disulfide bond</keyword>
<dbReference type="EMBL" id="JAERMS010000020">
    <property type="protein sequence ID" value="MBO1363570.1"/>
    <property type="molecule type" value="Genomic_DNA"/>
</dbReference>
<sequence length="376" mass="42879">MKKIYWLIFAITAMGLLQSCKSEDDLSPTEVIDLDDDNTTAVINDQYTYKLPVIFHVFYKDASDTTQYIHDGRLRMLLNRVNEIYQGGIYGESENLNIRFLAATHNAQGQKLSTPGVEYIRYDGTFPINQEEFISSADNKKYLWDLNEYINVMVFPFAANKGEEYSNIMGVTSMPVMNDDEHALEGLQKVKTNGHTITKANLNYTHCSCLNSSYVYQESSRYGTDKGRYGYTYTPTDANVTLAHELGHYLGLTHVFAEDENGFLNDCKDTDYCKDTPSYNRIEYENTLQETLNNATGTLSVEMLARRSSCNGENYISANIMDYAITLAYKFSKNQSERMRQILYYGLLMPGPRKDKTTRATRSASDIIVEHGTFSY</sequence>
<keyword evidence="4" id="KW-0732">Signal</keyword>
<proteinExistence type="inferred from homology"/>
<comment type="similarity">
    <text evidence="1">Belongs to the peptidase M43B family.</text>
</comment>
<gene>
    <name evidence="10" type="ORF">JHU38_07275</name>
</gene>
<dbReference type="InterPro" id="IPR008754">
    <property type="entry name" value="Peptidase_M43"/>
</dbReference>
<evidence type="ECO:0000256" key="2">
    <source>
        <dbReference type="ARBA" id="ARBA00022670"/>
    </source>
</evidence>
<dbReference type="PANTHER" id="PTHR47466">
    <property type="match status" value="1"/>
</dbReference>
<comment type="caution">
    <text evidence="10">The sequence shown here is derived from an EMBL/GenBank/DDBJ whole genome shotgun (WGS) entry which is preliminary data.</text>
</comment>
<dbReference type="SUPFAM" id="SSF55486">
    <property type="entry name" value="Metalloproteases ('zincins'), catalytic domain"/>
    <property type="match status" value="1"/>
</dbReference>
<dbReference type="InterPro" id="IPR023852">
    <property type="entry name" value="Metalloproteinase_lipop_BF0631"/>
</dbReference>
<keyword evidence="3" id="KW-0479">Metal-binding</keyword>
<evidence type="ECO:0000259" key="9">
    <source>
        <dbReference type="Pfam" id="PF05572"/>
    </source>
</evidence>
<dbReference type="NCBIfam" id="TIGR03952">
    <property type="entry name" value="metzin_BF0631"/>
    <property type="match status" value="1"/>
</dbReference>
<dbReference type="PANTHER" id="PTHR47466:SF1">
    <property type="entry name" value="METALLOPROTEASE MEP1 (AFU_ORTHOLOGUE AFUA_1G07730)-RELATED"/>
    <property type="match status" value="1"/>
</dbReference>
<evidence type="ECO:0000256" key="4">
    <source>
        <dbReference type="ARBA" id="ARBA00022729"/>
    </source>
</evidence>
<keyword evidence="10" id="KW-0449">Lipoprotein</keyword>
<keyword evidence="2" id="KW-0645">Protease</keyword>
<name>A0ABS3M5X4_9BACT</name>
<keyword evidence="11" id="KW-1185">Reference proteome</keyword>
<evidence type="ECO:0000256" key="7">
    <source>
        <dbReference type="ARBA" id="ARBA00023049"/>
    </source>
</evidence>
<dbReference type="PROSITE" id="PS51257">
    <property type="entry name" value="PROKAR_LIPOPROTEIN"/>
    <property type="match status" value="1"/>
</dbReference>
<dbReference type="InterPro" id="IPR024079">
    <property type="entry name" value="MetalloPept_cat_dom_sf"/>
</dbReference>
<keyword evidence="7 10" id="KW-0482">Metalloprotease</keyword>
<keyword evidence="5" id="KW-0378">Hydrolase</keyword>
<protein>
    <submittedName>
        <fullName evidence="10">Zinc-dependent metalloproteinase lipoprotein</fullName>
    </submittedName>
</protein>